<sequence>MKNIKVYNKKNVLAVMAGILVTGLILNTVNEIALSQIEGIENAKFQKELEKDVEYIQTTPIEETVLQNAASISPEDTLKAQRIENIRKYLSKRGAPLAANAQDFVEAAEKYGIDYRLVAAISIIESSGGLHNFKPYNAWGWGSYSFKNFKEGIYTVSKGLGGYYSRGLDTPKEISVYYCPPSASSWASKVTYVMNQIGK</sequence>
<feature type="transmembrane region" description="Helical" evidence="1">
    <location>
        <begin position="12"/>
        <end position="29"/>
    </location>
</feature>
<accession>A0A0G0B472</accession>
<dbReference type="PATRIC" id="fig|1619093.3.peg.513"/>
<evidence type="ECO:0000256" key="1">
    <source>
        <dbReference type="SAM" id="Phobius"/>
    </source>
</evidence>
<dbReference type="AlphaFoldDB" id="A0A0G0B472"/>
<reference evidence="2 3" key="1">
    <citation type="journal article" date="2015" name="Nature">
        <title>rRNA introns, odd ribosomes, and small enigmatic genomes across a large radiation of phyla.</title>
        <authorList>
            <person name="Brown C.T."/>
            <person name="Hug L.A."/>
            <person name="Thomas B.C."/>
            <person name="Sharon I."/>
            <person name="Castelle C.J."/>
            <person name="Singh A."/>
            <person name="Wilkins M.J."/>
            <person name="Williams K.H."/>
            <person name="Banfield J.F."/>
        </authorList>
    </citation>
    <scope>NUCLEOTIDE SEQUENCE [LARGE SCALE GENOMIC DNA]</scope>
</reference>
<dbReference type="InterPro" id="IPR023346">
    <property type="entry name" value="Lysozyme-like_dom_sf"/>
</dbReference>
<keyword evidence="1" id="KW-0472">Membrane</keyword>
<gene>
    <name evidence="2" type="ORF">UR61_C0054G0005</name>
</gene>
<keyword evidence="1" id="KW-1133">Transmembrane helix</keyword>
<evidence type="ECO:0000313" key="3">
    <source>
        <dbReference type="Proteomes" id="UP000033866"/>
    </source>
</evidence>
<evidence type="ECO:0008006" key="4">
    <source>
        <dbReference type="Google" id="ProtNLM"/>
    </source>
</evidence>
<protein>
    <recommendedName>
        <fullName evidence="4">Mannosyl-glycoprotein endo-beta-N-acetylglucosamidase-like domain-containing protein</fullName>
    </recommendedName>
</protein>
<dbReference type="Proteomes" id="UP000033866">
    <property type="component" value="Unassembled WGS sequence"/>
</dbReference>
<dbReference type="SUPFAM" id="SSF53955">
    <property type="entry name" value="Lysozyme-like"/>
    <property type="match status" value="1"/>
</dbReference>
<organism evidence="2 3">
    <name type="scientific">candidate division WS6 bacterium GW2011_GWE1_34_7</name>
    <dbReference type="NCBI Taxonomy" id="1619093"/>
    <lineage>
        <taxon>Bacteria</taxon>
        <taxon>Candidatus Dojkabacteria</taxon>
    </lineage>
</organism>
<proteinExistence type="predicted"/>
<name>A0A0G0B472_9BACT</name>
<evidence type="ECO:0000313" key="2">
    <source>
        <dbReference type="EMBL" id="KKP64089.1"/>
    </source>
</evidence>
<dbReference type="EMBL" id="LBPV01000054">
    <property type="protein sequence ID" value="KKP64089.1"/>
    <property type="molecule type" value="Genomic_DNA"/>
</dbReference>
<keyword evidence="1" id="KW-0812">Transmembrane</keyword>
<comment type="caution">
    <text evidence="2">The sequence shown here is derived from an EMBL/GenBank/DDBJ whole genome shotgun (WGS) entry which is preliminary data.</text>
</comment>